<dbReference type="InterPro" id="IPR036259">
    <property type="entry name" value="MFS_trans_sf"/>
</dbReference>
<evidence type="ECO:0000256" key="4">
    <source>
        <dbReference type="ARBA" id="ARBA00022989"/>
    </source>
</evidence>
<dbReference type="PROSITE" id="PS50850">
    <property type="entry name" value="MFS"/>
    <property type="match status" value="1"/>
</dbReference>
<feature type="transmembrane region" description="Helical" evidence="6">
    <location>
        <begin position="330"/>
        <end position="348"/>
    </location>
</feature>
<dbReference type="PROSITE" id="PS00216">
    <property type="entry name" value="SUGAR_TRANSPORT_1"/>
    <property type="match status" value="1"/>
</dbReference>
<dbReference type="Pfam" id="PF07690">
    <property type="entry name" value="MFS_1"/>
    <property type="match status" value="1"/>
</dbReference>
<feature type="transmembrane region" description="Helical" evidence="6">
    <location>
        <begin position="227"/>
        <end position="246"/>
    </location>
</feature>
<feature type="transmembrane region" description="Helical" evidence="6">
    <location>
        <begin position="354"/>
        <end position="378"/>
    </location>
</feature>
<keyword evidence="3 6" id="KW-0812">Transmembrane</keyword>
<dbReference type="SUPFAM" id="SSF103473">
    <property type="entry name" value="MFS general substrate transporter"/>
    <property type="match status" value="1"/>
</dbReference>
<feature type="transmembrane region" description="Helical" evidence="6">
    <location>
        <begin position="103"/>
        <end position="120"/>
    </location>
</feature>
<evidence type="ECO:0000259" key="7">
    <source>
        <dbReference type="PROSITE" id="PS50850"/>
    </source>
</evidence>
<dbReference type="Proteomes" id="UP001596022">
    <property type="component" value="Unassembled WGS sequence"/>
</dbReference>
<dbReference type="InterPro" id="IPR005829">
    <property type="entry name" value="Sugar_transporter_CS"/>
</dbReference>
<dbReference type="PANTHER" id="PTHR23501">
    <property type="entry name" value="MAJOR FACILITATOR SUPERFAMILY"/>
    <property type="match status" value="1"/>
</dbReference>
<feature type="transmembrane region" description="Helical" evidence="6">
    <location>
        <begin position="299"/>
        <end position="318"/>
    </location>
</feature>
<evidence type="ECO:0000313" key="9">
    <source>
        <dbReference type="Proteomes" id="UP001596022"/>
    </source>
</evidence>
<evidence type="ECO:0000256" key="1">
    <source>
        <dbReference type="ARBA" id="ARBA00004651"/>
    </source>
</evidence>
<evidence type="ECO:0000256" key="3">
    <source>
        <dbReference type="ARBA" id="ARBA00022692"/>
    </source>
</evidence>
<evidence type="ECO:0000256" key="5">
    <source>
        <dbReference type="ARBA" id="ARBA00023136"/>
    </source>
</evidence>
<feature type="transmembrane region" description="Helical" evidence="6">
    <location>
        <begin position="193"/>
        <end position="215"/>
    </location>
</feature>
<comment type="subcellular location">
    <subcellularLocation>
        <location evidence="1">Cell membrane</location>
        <topology evidence="1">Multi-pass membrane protein</topology>
    </subcellularLocation>
</comment>
<name>A0ABV9GIF3_9BACL</name>
<reference evidence="9" key="1">
    <citation type="journal article" date="2019" name="Int. J. Syst. Evol. Microbiol.">
        <title>The Global Catalogue of Microorganisms (GCM) 10K type strain sequencing project: providing services to taxonomists for standard genome sequencing and annotation.</title>
        <authorList>
            <consortium name="The Broad Institute Genomics Platform"/>
            <consortium name="The Broad Institute Genome Sequencing Center for Infectious Disease"/>
            <person name="Wu L."/>
            <person name="Ma J."/>
        </authorList>
    </citation>
    <scope>NUCLEOTIDE SEQUENCE [LARGE SCALE GENOMIC DNA]</scope>
    <source>
        <strain evidence="9">CGMCC 1.16306</strain>
    </source>
</reference>
<keyword evidence="2" id="KW-0813">Transport</keyword>
<dbReference type="PRINTS" id="PR01036">
    <property type="entry name" value="TCRTETB"/>
</dbReference>
<dbReference type="Gene3D" id="1.20.1250.20">
    <property type="entry name" value="MFS general substrate transporter like domains"/>
    <property type="match status" value="1"/>
</dbReference>
<feature type="transmembrane region" description="Helical" evidence="6">
    <location>
        <begin position="74"/>
        <end position="97"/>
    </location>
</feature>
<organism evidence="8 9">
    <name type="scientific">Camelliibacillus cellulosilyticus</name>
    <dbReference type="NCBI Taxonomy" id="2174486"/>
    <lineage>
        <taxon>Bacteria</taxon>
        <taxon>Bacillati</taxon>
        <taxon>Bacillota</taxon>
        <taxon>Bacilli</taxon>
        <taxon>Bacillales</taxon>
        <taxon>Sporolactobacillaceae</taxon>
        <taxon>Camelliibacillus</taxon>
    </lineage>
</organism>
<proteinExistence type="predicted"/>
<feature type="transmembrane region" description="Helical" evidence="6">
    <location>
        <begin position="266"/>
        <end position="287"/>
    </location>
</feature>
<evidence type="ECO:0000256" key="6">
    <source>
        <dbReference type="SAM" id="Phobius"/>
    </source>
</evidence>
<protein>
    <submittedName>
        <fullName evidence="8">MFS transporter</fullName>
    </submittedName>
</protein>
<dbReference type="Gene3D" id="1.20.1720.10">
    <property type="entry name" value="Multidrug resistance protein D"/>
    <property type="match status" value="1"/>
</dbReference>
<evidence type="ECO:0000313" key="8">
    <source>
        <dbReference type="EMBL" id="MFC4618082.1"/>
    </source>
</evidence>
<dbReference type="InterPro" id="IPR011701">
    <property type="entry name" value="MFS"/>
</dbReference>
<comment type="caution">
    <text evidence="8">The sequence shown here is derived from an EMBL/GenBank/DDBJ whole genome shotgun (WGS) entry which is preliminary data.</text>
</comment>
<feature type="transmembrane region" description="Helical" evidence="6">
    <location>
        <begin position="161"/>
        <end position="181"/>
    </location>
</feature>
<keyword evidence="4 6" id="KW-1133">Transmembrane helix</keyword>
<accession>A0ABV9GIF3</accession>
<sequence length="487" mass="52514">MDRTAKFTIVTVLLGVFMGALDSGIVSPALSVLNRDLSIDFQSVVWVVTLYTLVYAVSMPLIGKLADRYGRRMIFIIGILIFGVGSLICGLSHQFWLLLVGRAVQAVGGGGIMPIANAMIAQTVPKEKRGMALGLVGSMFGIATIIGPTVGSFLIDQISWRSIFFVNIPISIIIWFLALRLPKQKTDQHKAPLDIAGGLFLGAAITFLLLGITNIDQKSALTSLRHINVWGLILLAIIATLPFIFIEKKAKDPIVRLPYFKDKNILMTFLISTITGIGMISTVFLPSFSEVLLKLHTGVGGYVMTVLAAASGFAAPIGGMFLDRWGAKRVVVTGFLLGLLGSACLSFATNGWTMLMIGMILSGVGIGFTVGTPLNYIILELVSERDSGVALSLVSLFRSVGTTTGPIILASFLTSRGANGGMGGAHSHRDISTMPEFVRTMLVNGYHHLYLAAATIFFIGVVFSIFLRIRNTRTDEKQVQQKLPIEK</sequence>
<dbReference type="CDD" id="cd17321">
    <property type="entry name" value="MFS_MMR_MDR_like"/>
    <property type="match status" value="1"/>
</dbReference>
<dbReference type="RefSeq" id="WP_376845087.1">
    <property type="nucleotide sequence ID" value="NZ_JBHSFW010000001.1"/>
</dbReference>
<dbReference type="EMBL" id="JBHSFW010000001">
    <property type="protein sequence ID" value="MFC4618082.1"/>
    <property type="molecule type" value="Genomic_DNA"/>
</dbReference>
<feature type="domain" description="Major facilitator superfamily (MFS) profile" evidence="7">
    <location>
        <begin position="8"/>
        <end position="472"/>
    </location>
</feature>
<keyword evidence="5 6" id="KW-0472">Membrane</keyword>
<gene>
    <name evidence="8" type="ORF">ACFO4N_04985</name>
</gene>
<feature type="transmembrane region" description="Helical" evidence="6">
    <location>
        <begin position="390"/>
        <end position="413"/>
    </location>
</feature>
<keyword evidence="9" id="KW-1185">Reference proteome</keyword>
<dbReference type="PANTHER" id="PTHR23501:SF190">
    <property type="entry name" value="MAJOR FACILITATOR SUPERFAMILY MFS_1"/>
    <property type="match status" value="1"/>
</dbReference>
<feature type="transmembrane region" description="Helical" evidence="6">
    <location>
        <begin position="44"/>
        <end position="62"/>
    </location>
</feature>
<evidence type="ECO:0000256" key="2">
    <source>
        <dbReference type="ARBA" id="ARBA00022448"/>
    </source>
</evidence>
<feature type="transmembrane region" description="Helical" evidence="6">
    <location>
        <begin position="449"/>
        <end position="467"/>
    </location>
</feature>
<dbReference type="InterPro" id="IPR020846">
    <property type="entry name" value="MFS_dom"/>
</dbReference>
<feature type="transmembrane region" description="Helical" evidence="6">
    <location>
        <begin position="132"/>
        <end position="155"/>
    </location>
</feature>